<evidence type="ECO:0000259" key="5">
    <source>
        <dbReference type="PROSITE" id="PS50405"/>
    </source>
</evidence>
<dbReference type="SFLD" id="SFLDS00019">
    <property type="entry name" value="Glutathione_Transferase_(cytos"/>
    <property type="match status" value="1"/>
</dbReference>
<dbReference type="Gene3D" id="1.20.1050.10">
    <property type="match status" value="1"/>
</dbReference>
<reference evidence="6 7" key="1">
    <citation type="journal article" date="2019" name="Microbiol. Resour. Announc.">
        <title>Complete Genome Sequence of Halomonas sulfidaeris Strain Esulfide1 Isolated from a Metal Sulfide Rock at a Depth of 2,200 Meters, Obtained Using Nanopore Sequencing.</title>
        <authorList>
            <person name="Saito M."/>
            <person name="Nishigata A."/>
            <person name="Galipon J."/>
            <person name="Arakawa K."/>
        </authorList>
    </citation>
    <scope>NUCLEOTIDE SEQUENCE [LARGE SCALE GENOMIC DNA]</scope>
    <source>
        <strain evidence="6 7">ATCC BAA-803</strain>
    </source>
</reference>
<dbReference type="SFLD" id="SFLDG00358">
    <property type="entry name" value="Main_(cytGST)"/>
    <property type="match status" value="1"/>
</dbReference>
<dbReference type="InterPro" id="IPR004045">
    <property type="entry name" value="Glutathione_S-Trfase_N"/>
</dbReference>
<dbReference type="AlphaFoldDB" id="A0A455UFJ6"/>
<dbReference type="InterPro" id="IPR036282">
    <property type="entry name" value="Glutathione-S-Trfase_C_sf"/>
</dbReference>
<evidence type="ECO:0000259" key="4">
    <source>
        <dbReference type="PROSITE" id="PS50404"/>
    </source>
</evidence>
<dbReference type="PANTHER" id="PTHR44051">
    <property type="entry name" value="GLUTATHIONE S-TRANSFERASE-RELATED"/>
    <property type="match status" value="1"/>
</dbReference>
<dbReference type="Gene3D" id="3.40.30.10">
    <property type="entry name" value="Glutaredoxin"/>
    <property type="match status" value="1"/>
</dbReference>
<dbReference type="Pfam" id="PF02798">
    <property type="entry name" value="GST_N"/>
    <property type="match status" value="1"/>
</dbReference>
<accession>A0A455UFJ6</accession>
<evidence type="ECO:0000313" key="6">
    <source>
        <dbReference type="EMBL" id="BBI64980.1"/>
    </source>
</evidence>
<feature type="domain" description="GST N-terminal" evidence="4">
    <location>
        <begin position="1"/>
        <end position="80"/>
    </location>
</feature>
<dbReference type="FunFam" id="3.40.30.10:FF:000039">
    <property type="entry name" value="Glutathione S-transferase domain"/>
    <property type="match status" value="1"/>
</dbReference>
<keyword evidence="2 6" id="KW-0808">Transferase</keyword>
<comment type="similarity">
    <text evidence="1">Belongs to the GST superfamily.</text>
</comment>
<dbReference type="CDD" id="cd03046">
    <property type="entry name" value="GST_N_GTT1_like"/>
    <property type="match status" value="1"/>
</dbReference>
<dbReference type="GO" id="GO:0016740">
    <property type="term" value="F:transferase activity"/>
    <property type="evidence" value="ECO:0007669"/>
    <property type="project" value="UniProtKB-KW"/>
</dbReference>
<feature type="domain" description="GST C-terminal" evidence="5">
    <location>
        <begin position="85"/>
        <end position="208"/>
    </location>
</feature>
<proteinExistence type="inferred from homology"/>
<dbReference type="SUPFAM" id="SSF47616">
    <property type="entry name" value="GST C-terminal domain-like"/>
    <property type="match status" value="1"/>
</dbReference>
<dbReference type="Proteomes" id="UP000320231">
    <property type="component" value="Chromosome"/>
</dbReference>
<evidence type="ECO:0000256" key="3">
    <source>
        <dbReference type="SAM" id="MobiDB-lite"/>
    </source>
</evidence>
<feature type="region of interest" description="Disordered" evidence="3">
    <location>
        <begin position="192"/>
        <end position="223"/>
    </location>
</feature>
<organism evidence="6 7">
    <name type="scientific">Vreelandella sulfidaeris</name>
    <dbReference type="NCBI Taxonomy" id="115553"/>
    <lineage>
        <taxon>Bacteria</taxon>
        <taxon>Pseudomonadati</taxon>
        <taxon>Pseudomonadota</taxon>
        <taxon>Gammaproteobacteria</taxon>
        <taxon>Oceanospirillales</taxon>
        <taxon>Halomonadaceae</taxon>
        <taxon>Vreelandella</taxon>
    </lineage>
</organism>
<name>A0A455UFJ6_9GAMM</name>
<dbReference type="InterPro" id="IPR036249">
    <property type="entry name" value="Thioredoxin-like_sf"/>
</dbReference>
<evidence type="ECO:0000256" key="1">
    <source>
        <dbReference type="ARBA" id="ARBA00007409"/>
    </source>
</evidence>
<dbReference type="EMBL" id="AP019514">
    <property type="protein sequence ID" value="BBI64980.1"/>
    <property type="molecule type" value="Genomic_DNA"/>
</dbReference>
<evidence type="ECO:0000313" key="7">
    <source>
        <dbReference type="Proteomes" id="UP000320231"/>
    </source>
</evidence>
<dbReference type="InterPro" id="IPR010987">
    <property type="entry name" value="Glutathione-S-Trfase_C-like"/>
</dbReference>
<dbReference type="SFLD" id="SFLDG01150">
    <property type="entry name" value="Main.1:_Beta-like"/>
    <property type="match status" value="1"/>
</dbReference>
<feature type="compositionally biased region" description="Basic and acidic residues" evidence="3">
    <location>
        <begin position="197"/>
        <end position="206"/>
    </location>
</feature>
<protein>
    <submittedName>
        <fullName evidence="6">Glutathione S-transferase</fullName>
    </submittedName>
</protein>
<dbReference type="InterPro" id="IPR040079">
    <property type="entry name" value="Glutathione_S-Trfase"/>
</dbReference>
<gene>
    <name evidence="6" type="ORF">HSBAA_62860</name>
</gene>
<dbReference type="PROSITE" id="PS50404">
    <property type="entry name" value="GST_NTER"/>
    <property type="match status" value="1"/>
</dbReference>
<dbReference type="PANTHER" id="PTHR44051:SF8">
    <property type="entry name" value="GLUTATHIONE S-TRANSFERASE GSTA"/>
    <property type="match status" value="1"/>
</dbReference>
<dbReference type="PROSITE" id="PS50405">
    <property type="entry name" value="GST_CTER"/>
    <property type="match status" value="1"/>
</dbReference>
<sequence>MITLYSFPQSRSLRAAWTLEELGLEYQCQHVALDKGEGQTAEHLARHPDGKVPVMVDGDIQLFESAPICRYLADTYGDGTLLPSDPAARAQVDQWLSFIITEIEQPLWNQAKHKFALPQDRRVPAILPVCAWEFQRALSALERRHNGQATLVGTTFTLADLFLTHTLSWAVSMKHRLPEPLQVYRKRHTQRPAMAKAIEKSRRPQRAEGSLKSQAHQAGRLPDPVLPLRPPCFGLPAAHYAVWRVHLDHLQS</sequence>
<evidence type="ECO:0000256" key="2">
    <source>
        <dbReference type="ARBA" id="ARBA00022679"/>
    </source>
</evidence>
<dbReference type="KEGG" id="hsr:HSBAA_62860"/>
<dbReference type="SUPFAM" id="SSF52833">
    <property type="entry name" value="Thioredoxin-like"/>
    <property type="match status" value="1"/>
</dbReference>